<name>A0A090QMV2_9GAMM</name>
<organism evidence="15 16">
    <name type="scientific">Photobacterium aphoticum</name>
    <dbReference type="NCBI Taxonomy" id="754436"/>
    <lineage>
        <taxon>Bacteria</taxon>
        <taxon>Pseudomonadati</taxon>
        <taxon>Pseudomonadota</taxon>
        <taxon>Gammaproteobacteria</taxon>
        <taxon>Vibrionales</taxon>
        <taxon>Vibrionaceae</taxon>
        <taxon>Photobacterium</taxon>
    </lineage>
</organism>
<comment type="cofactor">
    <cofactor evidence="1">
        <name>Zn(2+)</name>
        <dbReference type="ChEBI" id="CHEBI:29105"/>
    </cofactor>
</comment>
<dbReference type="GO" id="GO:0016747">
    <property type="term" value="F:acyltransferase activity, transferring groups other than amino-acyl groups"/>
    <property type="evidence" value="ECO:0007669"/>
    <property type="project" value="InterPro"/>
</dbReference>
<comment type="similarity">
    <text evidence="3">Belongs to the PduL family.</text>
</comment>
<dbReference type="InterPro" id="IPR008300">
    <property type="entry name" value="PTAC"/>
</dbReference>
<dbReference type="UniPathway" id="UPA00621"/>
<keyword evidence="7" id="KW-0479">Metal-binding</keyword>
<evidence type="ECO:0000256" key="7">
    <source>
        <dbReference type="ARBA" id="ARBA00022723"/>
    </source>
</evidence>
<gene>
    <name evidence="15" type="ORF">JCM19237_2417</name>
</gene>
<dbReference type="Pfam" id="PF06130">
    <property type="entry name" value="PTAC"/>
    <property type="match status" value="1"/>
</dbReference>
<evidence type="ECO:0000313" key="16">
    <source>
        <dbReference type="Proteomes" id="UP000029227"/>
    </source>
</evidence>
<dbReference type="Proteomes" id="UP000029227">
    <property type="component" value="Unassembled WGS sequence"/>
</dbReference>
<comment type="pathway">
    <text evidence="2">Polyol metabolism; 1,2-propanediol degradation.</text>
</comment>
<evidence type="ECO:0000256" key="1">
    <source>
        <dbReference type="ARBA" id="ARBA00001947"/>
    </source>
</evidence>
<evidence type="ECO:0000256" key="5">
    <source>
        <dbReference type="ARBA" id="ARBA00020837"/>
    </source>
</evidence>
<protein>
    <recommendedName>
        <fullName evidence="5">Phosphate propanoyltransferase</fullName>
        <ecNumber evidence="4">2.3.1.222</ecNumber>
    </recommendedName>
    <alternativeName>
        <fullName evidence="13">Phosphate acyltransferase PduL</fullName>
    </alternativeName>
    <alternativeName>
        <fullName evidence="12">Phosphotransacylase PduL</fullName>
    </alternativeName>
    <alternativeName>
        <fullName evidence="14">Propanediol utilization protein PduL</fullName>
    </alternativeName>
</protein>
<evidence type="ECO:0000256" key="6">
    <source>
        <dbReference type="ARBA" id="ARBA00022679"/>
    </source>
</evidence>
<evidence type="ECO:0000256" key="11">
    <source>
        <dbReference type="ARBA" id="ARBA00024446"/>
    </source>
</evidence>
<sequence>MSPRDALMLGVEHGQKVRVSAGRECGLIFEQVVVRVDERYALEFHIDTDEANAAGIRSGESVYLVD</sequence>
<proteinExistence type="inferred from homology"/>
<dbReference type="STRING" id="754436.JCM19237_2417"/>
<dbReference type="GO" id="GO:0051144">
    <property type="term" value="P:1,2-propanediol catabolic process"/>
    <property type="evidence" value="ECO:0007669"/>
    <property type="project" value="UniProtKB-UniPathway"/>
</dbReference>
<comment type="subcellular location">
    <subcellularLocation>
        <location evidence="10">Bacterial microcompartment</location>
    </subcellularLocation>
</comment>
<evidence type="ECO:0000256" key="14">
    <source>
        <dbReference type="ARBA" id="ARBA00033077"/>
    </source>
</evidence>
<dbReference type="AlphaFoldDB" id="A0A090QMV2"/>
<comment type="caution">
    <text evidence="15">The sequence shown here is derived from an EMBL/GenBank/DDBJ whole genome shotgun (WGS) entry which is preliminary data.</text>
</comment>
<evidence type="ECO:0000256" key="9">
    <source>
        <dbReference type="ARBA" id="ARBA00023315"/>
    </source>
</evidence>
<evidence type="ECO:0000256" key="8">
    <source>
        <dbReference type="ARBA" id="ARBA00022833"/>
    </source>
</evidence>
<keyword evidence="6" id="KW-0808">Transferase</keyword>
<evidence type="ECO:0000256" key="12">
    <source>
        <dbReference type="ARBA" id="ARBA00030044"/>
    </source>
</evidence>
<accession>A0A090QMV2</accession>
<evidence type="ECO:0000256" key="10">
    <source>
        <dbReference type="ARBA" id="ARBA00024322"/>
    </source>
</evidence>
<dbReference type="EMBL" id="BBMN01000003">
    <property type="protein sequence ID" value="GAL04266.1"/>
    <property type="molecule type" value="Genomic_DNA"/>
</dbReference>
<evidence type="ECO:0000313" key="15">
    <source>
        <dbReference type="EMBL" id="GAL04266.1"/>
    </source>
</evidence>
<evidence type="ECO:0000256" key="2">
    <source>
        <dbReference type="ARBA" id="ARBA00004836"/>
    </source>
</evidence>
<evidence type="ECO:0000256" key="3">
    <source>
        <dbReference type="ARBA" id="ARBA00007342"/>
    </source>
</evidence>
<dbReference type="GO" id="GO:0031469">
    <property type="term" value="C:bacterial microcompartment"/>
    <property type="evidence" value="ECO:0007669"/>
    <property type="project" value="UniProtKB-SubCell"/>
</dbReference>
<keyword evidence="8" id="KW-0862">Zinc</keyword>
<dbReference type="EC" id="2.3.1.222" evidence="4"/>
<dbReference type="GO" id="GO:0046872">
    <property type="term" value="F:metal ion binding"/>
    <property type="evidence" value="ECO:0007669"/>
    <property type="project" value="UniProtKB-KW"/>
</dbReference>
<evidence type="ECO:0000256" key="13">
    <source>
        <dbReference type="ARBA" id="ARBA00030939"/>
    </source>
</evidence>
<evidence type="ECO:0000256" key="4">
    <source>
        <dbReference type="ARBA" id="ARBA00012206"/>
    </source>
</evidence>
<dbReference type="eggNOG" id="COG4869">
    <property type="taxonomic scope" value="Bacteria"/>
</dbReference>
<dbReference type="PANTHER" id="PTHR39453:SF1">
    <property type="entry name" value="PHOSPHATE PROPANOYLTRANSFERASE"/>
    <property type="match status" value="1"/>
</dbReference>
<keyword evidence="9" id="KW-0012">Acyltransferase</keyword>
<reference evidence="15 16" key="1">
    <citation type="journal article" date="2014" name="Genome Announc.">
        <title>Draft Genome Sequences of Two Vibrionaceae Species, Vibrio ponticus C121 and Photobacterium aphoticum C119, Isolated as Coral Reef Microbiota.</title>
        <authorList>
            <person name="Al-saari N."/>
            <person name="Meirelles P.M."/>
            <person name="Mino S."/>
            <person name="Suda W."/>
            <person name="Oshima K."/>
            <person name="Hattori M."/>
            <person name="Ohkuma M."/>
            <person name="Thompson F.L."/>
            <person name="Gomez-Gil B."/>
            <person name="Sawabe T."/>
            <person name="Sawabe T."/>
        </authorList>
    </citation>
    <scope>NUCLEOTIDE SEQUENCE [LARGE SCALE GENOMIC DNA]</scope>
    <source>
        <strain evidence="15 16">JCM 19237</strain>
    </source>
</reference>
<keyword evidence="11" id="KW-1283">Bacterial microcompartment</keyword>
<dbReference type="PANTHER" id="PTHR39453">
    <property type="entry name" value="PHOSPHATE PROPANOYLTRANSFERASE"/>
    <property type="match status" value="1"/>
</dbReference>